<gene>
    <name evidence="1" type="ORF">BGM30_28100</name>
</gene>
<dbReference type="EMBL" id="BEYQ01000009">
    <property type="protein sequence ID" value="GBD53717.1"/>
    <property type="molecule type" value="Genomic_DNA"/>
</dbReference>
<name>A0A9P2YKD4_MICAE</name>
<accession>A0A9P2YKD4</accession>
<evidence type="ECO:0000313" key="1">
    <source>
        <dbReference type="EMBL" id="GBD53717.1"/>
    </source>
</evidence>
<reference evidence="2" key="1">
    <citation type="submission" date="2017-12" db="EMBL/GenBank/DDBJ databases">
        <title>Improved Draft Genome Sequence of Microcystis aeruginosa NIES-298, a Microcystin-Producing Cyanobacterium from Lake Kasumigaura, Japan.</title>
        <authorList>
            <person name="Yamaguchi H."/>
            <person name="Suzuki S."/>
            <person name="Kawachi M."/>
        </authorList>
    </citation>
    <scope>NUCLEOTIDE SEQUENCE [LARGE SCALE GENOMIC DNA]</scope>
    <source>
        <strain evidence="2">NIES-298</strain>
    </source>
</reference>
<sequence>MGLEITNPPIGSRRNNPKSIKYCLSSARVSGKVCPAKIGSIMFLTRFYLSLSAKLSK</sequence>
<evidence type="ECO:0000313" key="2">
    <source>
        <dbReference type="Proteomes" id="UP000236321"/>
    </source>
</evidence>
<dbReference type="Proteomes" id="UP000236321">
    <property type="component" value="Unassembled WGS sequence"/>
</dbReference>
<protein>
    <submittedName>
        <fullName evidence="1">Uncharacterized protein</fullName>
    </submittedName>
</protein>
<organism evidence="1 2">
    <name type="scientific">Microcystis aeruginosa NIES-298</name>
    <dbReference type="NCBI Taxonomy" id="449468"/>
    <lineage>
        <taxon>Bacteria</taxon>
        <taxon>Bacillati</taxon>
        <taxon>Cyanobacteriota</taxon>
        <taxon>Cyanophyceae</taxon>
        <taxon>Oscillatoriophycideae</taxon>
        <taxon>Chroococcales</taxon>
        <taxon>Microcystaceae</taxon>
        <taxon>Microcystis</taxon>
    </lineage>
</organism>
<dbReference type="AlphaFoldDB" id="A0A9P2YKD4"/>
<comment type="caution">
    <text evidence="1">The sequence shown here is derived from an EMBL/GenBank/DDBJ whole genome shotgun (WGS) entry which is preliminary data.</text>
</comment>
<proteinExistence type="predicted"/>